<dbReference type="InterPro" id="IPR003615">
    <property type="entry name" value="HNH_nuc"/>
</dbReference>
<evidence type="ECO:0000259" key="1">
    <source>
        <dbReference type="SMART" id="SM00507"/>
    </source>
</evidence>
<dbReference type="PANTHER" id="PTHR33877">
    <property type="entry name" value="SLL1193 PROTEIN"/>
    <property type="match status" value="1"/>
</dbReference>
<dbReference type="Gene3D" id="1.10.30.50">
    <property type="match status" value="1"/>
</dbReference>
<protein>
    <recommendedName>
        <fullName evidence="1">HNH nuclease domain-containing protein</fullName>
    </recommendedName>
</protein>
<reference evidence="2" key="1">
    <citation type="journal article" date="2015" name="Nature">
        <title>Complex archaea that bridge the gap between prokaryotes and eukaryotes.</title>
        <authorList>
            <person name="Spang A."/>
            <person name="Saw J.H."/>
            <person name="Jorgensen S.L."/>
            <person name="Zaremba-Niedzwiedzka K."/>
            <person name="Martijn J."/>
            <person name="Lind A.E."/>
            <person name="van Eijk R."/>
            <person name="Schleper C."/>
            <person name="Guy L."/>
            <person name="Ettema T.J."/>
        </authorList>
    </citation>
    <scope>NUCLEOTIDE SEQUENCE</scope>
</reference>
<accession>A0A0F9WQF4</accession>
<dbReference type="InterPro" id="IPR052892">
    <property type="entry name" value="NA-targeting_endonuclease"/>
</dbReference>
<organism evidence="2">
    <name type="scientific">marine sediment metagenome</name>
    <dbReference type="NCBI Taxonomy" id="412755"/>
    <lineage>
        <taxon>unclassified sequences</taxon>
        <taxon>metagenomes</taxon>
        <taxon>ecological metagenomes</taxon>
    </lineage>
</organism>
<dbReference type="InterPro" id="IPR002711">
    <property type="entry name" value="HNH"/>
</dbReference>
<proteinExistence type="predicted"/>
<dbReference type="GO" id="GO:0008270">
    <property type="term" value="F:zinc ion binding"/>
    <property type="evidence" value="ECO:0007669"/>
    <property type="project" value="InterPro"/>
</dbReference>
<dbReference type="PANTHER" id="PTHR33877:SF2">
    <property type="entry name" value="OS07G0170200 PROTEIN"/>
    <property type="match status" value="1"/>
</dbReference>
<gene>
    <name evidence="2" type="ORF">LCGC14_0249990</name>
</gene>
<evidence type="ECO:0000313" key="2">
    <source>
        <dbReference type="EMBL" id="KKN88436.1"/>
    </source>
</evidence>
<name>A0A0F9WQF4_9ZZZZ</name>
<dbReference type="GO" id="GO:0004519">
    <property type="term" value="F:endonuclease activity"/>
    <property type="evidence" value="ECO:0007669"/>
    <property type="project" value="InterPro"/>
</dbReference>
<feature type="domain" description="HNH nuclease" evidence="1">
    <location>
        <begin position="70"/>
        <end position="120"/>
    </location>
</feature>
<dbReference type="Pfam" id="PF01844">
    <property type="entry name" value="HNH"/>
    <property type="match status" value="1"/>
</dbReference>
<sequence>MDEAHYQSQLKRSLQQRDFHLKKALEYSHKATHPEESSDNAFQSLIDLLKQWCKQGRPPSQSRRAAIPREVRQTVLQLDEFGCRRCGSGSDLTVDHITPIAKGGSNDVSNLQTLCRSCNSSKGKT</sequence>
<comment type="caution">
    <text evidence="2">The sequence shown here is derived from an EMBL/GenBank/DDBJ whole genome shotgun (WGS) entry which is preliminary data.</text>
</comment>
<dbReference type="GO" id="GO:0003676">
    <property type="term" value="F:nucleic acid binding"/>
    <property type="evidence" value="ECO:0007669"/>
    <property type="project" value="InterPro"/>
</dbReference>
<dbReference type="CDD" id="cd00085">
    <property type="entry name" value="HNHc"/>
    <property type="match status" value="1"/>
</dbReference>
<dbReference type="SMART" id="SM00507">
    <property type="entry name" value="HNHc"/>
    <property type="match status" value="1"/>
</dbReference>
<dbReference type="AlphaFoldDB" id="A0A0F9WQF4"/>
<dbReference type="EMBL" id="LAZR01000129">
    <property type="protein sequence ID" value="KKN88436.1"/>
    <property type="molecule type" value="Genomic_DNA"/>
</dbReference>